<dbReference type="OrthoDB" id="197041at2"/>
<sequence>MAEQLLTVEKVARLLGTWETSGERFPRRLIAERRIAFVKIGRHVRIPESAVTAYIAARTVQPITARRAGQRRAA</sequence>
<dbReference type="GO" id="GO:0003677">
    <property type="term" value="F:DNA binding"/>
    <property type="evidence" value="ECO:0007669"/>
    <property type="project" value="InterPro"/>
</dbReference>
<feature type="domain" description="Helix-turn-helix" evidence="1">
    <location>
        <begin position="5"/>
        <end position="58"/>
    </location>
</feature>
<dbReference type="Proteomes" id="UP000267408">
    <property type="component" value="Unassembled WGS sequence"/>
</dbReference>
<evidence type="ECO:0000259" key="1">
    <source>
        <dbReference type="Pfam" id="PF12728"/>
    </source>
</evidence>
<reference evidence="2 3" key="1">
    <citation type="submission" date="2018-11" db="EMBL/GenBank/DDBJ databases">
        <title>Sequencing the genomes of 1000 actinobacteria strains.</title>
        <authorList>
            <person name="Klenk H.-P."/>
        </authorList>
    </citation>
    <scope>NUCLEOTIDE SEQUENCE [LARGE SCALE GENOMIC DNA]</scope>
    <source>
        <strain evidence="2 3">DSM 44780</strain>
    </source>
</reference>
<gene>
    <name evidence="2" type="ORF">EDD39_0670</name>
</gene>
<dbReference type="AlphaFoldDB" id="A0A8G1XBV8"/>
<name>A0A8G1XBV8_9ACTN</name>
<dbReference type="InterPro" id="IPR041657">
    <property type="entry name" value="HTH_17"/>
</dbReference>
<comment type="caution">
    <text evidence="2">The sequence shown here is derived from an EMBL/GenBank/DDBJ whole genome shotgun (WGS) entry which is preliminary data.</text>
</comment>
<organism evidence="2 3">
    <name type="scientific">Kitasatospora cineracea</name>
    <dbReference type="NCBI Taxonomy" id="88074"/>
    <lineage>
        <taxon>Bacteria</taxon>
        <taxon>Bacillati</taxon>
        <taxon>Actinomycetota</taxon>
        <taxon>Actinomycetes</taxon>
        <taxon>Kitasatosporales</taxon>
        <taxon>Streptomycetaceae</taxon>
        <taxon>Kitasatospora</taxon>
    </lineage>
</organism>
<dbReference type="NCBIfam" id="TIGR01764">
    <property type="entry name" value="excise"/>
    <property type="match status" value="1"/>
</dbReference>
<evidence type="ECO:0000313" key="2">
    <source>
        <dbReference type="EMBL" id="ROR42546.1"/>
    </source>
</evidence>
<dbReference type="Pfam" id="PF12728">
    <property type="entry name" value="HTH_17"/>
    <property type="match status" value="1"/>
</dbReference>
<protein>
    <submittedName>
        <fullName evidence="2">Excisionase family DNA binding protein</fullName>
    </submittedName>
</protein>
<accession>A0A8G1XBV8</accession>
<dbReference type="RefSeq" id="WP_033250982.1">
    <property type="nucleotide sequence ID" value="NZ_RJVJ01000001.1"/>
</dbReference>
<dbReference type="InterPro" id="IPR010093">
    <property type="entry name" value="SinI_DNA-bd"/>
</dbReference>
<dbReference type="EMBL" id="RJVJ01000001">
    <property type="protein sequence ID" value="ROR42546.1"/>
    <property type="molecule type" value="Genomic_DNA"/>
</dbReference>
<evidence type="ECO:0000313" key="3">
    <source>
        <dbReference type="Proteomes" id="UP000267408"/>
    </source>
</evidence>
<proteinExistence type="predicted"/>